<dbReference type="STRING" id="742725.HMPREF9450_01782"/>
<dbReference type="InterPro" id="IPR023346">
    <property type="entry name" value="Lysozyme-like_dom_sf"/>
</dbReference>
<evidence type="ECO:0000259" key="3">
    <source>
        <dbReference type="PROSITE" id="PS51782"/>
    </source>
</evidence>
<feature type="signal peptide" evidence="2">
    <location>
        <begin position="1"/>
        <end position="23"/>
    </location>
</feature>
<feature type="chain" id="PRO_5003478052" description="LysM domain-containing protein" evidence="2">
    <location>
        <begin position="24"/>
        <end position="429"/>
    </location>
</feature>
<dbReference type="InterPro" id="IPR036779">
    <property type="entry name" value="LysM_dom_sf"/>
</dbReference>
<sequence length="429" mass="48242">MKGLLYSMLSLTGLLMLPGPLSAGAPSDSIPADERLNIRHDCTIYDSIIASWRETNMNDAFENFTQDYINLDTANYIEAVTPFTDAEYQARLRGIVSPIRLPYNQIVRKHLVAYVTTHRALTRRMLGQSQYYFPLVERELEKAGLPLELKFLPVIESALQPTATSPSGAVGLWQFMLNTGRQYGLEISSMIDQRRDPVASTRAACAYLKDLYKIYGDWTLAIASYNYGPGNVNKALKRAGSNATTYWDIYPYLPTATRDYIPAFVGLTYAYHYYKDHHIQPYTPSLPLATDTVTIKHNLHLEQVAATLGIPMELLQALNPQYKQDIIPAAVRTYPLVLPQREISRFLEQEQAIYDKDSIYLTDHLSTAGESKQPVPAVAQTTSYKVRKGDTLGAIAAKHRVTTAQLMKWNGLKSANRLQIGQTLKITRP</sequence>
<evidence type="ECO:0000256" key="2">
    <source>
        <dbReference type="SAM" id="SignalP"/>
    </source>
</evidence>
<dbReference type="Proteomes" id="UP000006008">
    <property type="component" value="Unassembled WGS sequence"/>
</dbReference>
<dbReference type="PROSITE" id="PS51782">
    <property type="entry name" value="LYSM"/>
    <property type="match status" value="1"/>
</dbReference>
<dbReference type="InterPro" id="IPR000189">
    <property type="entry name" value="Transglyc_AS"/>
</dbReference>
<dbReference type="CDD" id="cd00118">
    <property type="entry name" value="LysM"/>
    <property type="match status" value="1"/>
</dbReference>
<dbReference type="SMART" id="SM00257">
    <property type="entry name" value="LysM"/>
    <property type="match status" value="1"/>
</dbReference>
<keyword evidence="5" id="KW-1185">Reference proteome</keyword>
<dbReference type="Gene3D" id="1.10.530.10">
    <property type="match status" value="1"/>
</dbReference>
<name>G5HAW7_9BACT</name>
<dbReference type="PATRIC" id="fig|742725.3.peg.1875"/>
<dbReference type="PROSITE" id="PS00922">
    <property type="entry name" value="TRANSGLYCOSYLASE"/>
    <property type="match status" value="1"/>
</dbReference>
<accession>G5HAW7</accession>
<dbReference type="GO" id="GO:0000270">
    <property type="term" value="P:peptidoglycan metabolic process"/>
    <property type="evidence" value="ECO:0007669"/>
    <property type="project" value="InterPro"/>
</dbReference>
<evidence type="ECO:0000256" key="1">
    <source>
        <dbReference type="ARBA" id="ARBA00007734"/>
    </source>
</evidence>
<evidence type="ECO:0000313" key="4">
    <source>
        <dbReference type="EMBL" id="EHB91733.1"/>
    </source>
</evidence>
<dbReference type="HOGENOM" id="CLU_009520_1_0_10"/>
<dbReference type="EMBL" id="ADLD01000013">
    <property type="protein sequence ID" value="EHB91733.1"/>
    <property type="molecule type" value="Genomic_DNA"/>
</dbReference>
<protein>
    <recommendedName>
        <fullName evidence="3">LysM domain-containing protein</fullName>
    </recommendedName>
</protein>
<dbReference type="InterPro" id="IPR008258">
    <property type="entry name" value="Transglycosylase_SLT_dom_1"/>
</dbReference>
<gene>
    <name evidence="4" type="ORF">HMPREF9450_01782</name>
</gene>
<dbReference type="InterPro" id="IPR018392">
    <property type="entry name" value="LysM"/>
</dbReference>
<reference evidence="4 5" key="1">
    <citation type="submission" date="2011-08" db="EMBL/GenBank/DDBJ databases">
        <title>The Genome Sequence of Alistipes indistinctus YIT 12060.</title>
        <authorList>
            <consortium name="The Broad Institute Genome Sequencing Platform"/>
            <person name="Earl A."/>
            <person name="Ward D."/>
            <person name="Feldgarden M."/>
            <person name="Gevers D."/>
            <person name="Morotomi M."/>
            <person name="Young S.K."/>
            <person name="Zeng Q."/>
            <person name="Gargeya S."/>
            <person name="Fitzgerald M."/>
            <person name="Haas B."/>
            <person name="Abouelleil A."/>
            <person name="Alvarado L."/>
            <person name="Arachchi H.M."/>
            <person name="Berlin A."/>
            <person name="Brown A."/>
            <person name="Chapman S.B."/>
            <person name="Chen Z."/>
            <person name="Dunbar C."/>
            <person name="Freedman E."/>
            <person name="Gearin G."/>
            <person name="Gellesch M."/>
            <person name="Goldberg J."/>
            <person name="Griggs A."/>
            <person name="Gujja S."/>
            <person name="Heiman D."/>
            <person name="Howarth C."/>
            <person name="Larson L."/>
            <person name="Lui A."/>
            <person name="MacDonald P.J.P."/>
            <person name="Montmayeur A."/>
            <person name="Murphy C."/>
            <person name="Neiman D."/>
            <person name="Pearson M."/>
            <person name="Priest M."/>
            <person name="Roberts A."/>
            <person name="Saif S."/>
            <person name="Shea T."/>
            <person name="Shenoy N."/>
            <person name="Sisk P."/>
            <person name="Stolte C."/>
            <person name="Sykes S."/>
            <person name="Wortman J."/>
            <person name="Nusbaum C."/>
            <person name="Birren B."/>
        </authorList>
    </citation>
    <scope>NUCLEOTIDE SEQUENCE [LARGE SCALE GENOMIC DNA]</scope>
    <source>
        <strain evidence="4 5">YIT 12060</strain>
    </source>
</reference>
<dbReference type="PANTHER" id="PTHR37423:SF2">
    <property type="entry name" value="MEMBRANE-BOUND LYTIC MUREIN TRANSGLYCOSYLASE C"/>
    <property type="match status" value="1"/>
</dbReference>
<dbReference type="Pfam" id="PF01464">
    <property type="entry name" value="SLT"/>
    <property type="match status" value="1"/>
</dbReference>
<evidence type="ECO:0000313" key="5">
    <source>
        <dbReference type="Proteomes" id="UP000006008"/>
    </source>
</evidence>
<dbReference type="eggNOG" id="COG0741">
    <property type="taxonomic scope" value="Bacteria"/>
</dbReference>
<organism evidence="4 5">
    <name type="scientific">Alistipes indistinctus YIT 12060</name>
    <dbReference type="NCBI Taxonomy" id="742725"/>
    <lineage>
        <taxon>Bacteria</taxon>
        <taxon>Pseudomonadati</taxon>
        <taxon>Bacteroidota</taxon>
        <taxon>Bacteroidia</taxon>
        <taxon>Bacteroidales</taxon>
        <taxon>Rikenellaceae</taxon>
        <taxon>Alistipes</taxon>
    </lineage>
</organism>
<feature type="domain" description="LysM" evidence="3">
    <location>
        <begin position="382"/>
        <end position="426"/>
    </location>
</feature>
<keyword evidence="2" id="KW-0732">Signal</keyword>
<dbReference type="PANTHER" id="PTHR37423">
    <property type="entry name" value="SOLUBLE LYTIC MUREIN TRANSGLYCOSYLASE-RELATED"/>
    <property type="match status" value="1"/>
</dbReference>
<comment type="similarity">
    <text evidence="1">Belongs to the transglycosylase Slt family.</text>
</comment>
<proteinExistence type="inferred from homology"/>
<dbReference type="eggNOG" id="COG1388">
    <property type="taxonomic scope" value="Bacteria"/>
</dbReference>
<dbReference type="RefSeq" id="WP_009134588.1">
    <property type="nucleotide sequence ID" value="NZ_CP102250.1"/>
</dbReference>
<comment type="caution">
    <text evidence="4">The sequence shown here is derived from an EMBL/GenBank/DDBJ whole genome shotgun (WGS) entry which is preliminary data.</text>
</comment>
<dbReference type="SUPFAM" id="SSF54106">
    <property type="entry name" value="LysM domain"/>
    <property type="match status" value="1"/>
</dbReference>
<dbReference type="AlphaFoldDB" id="G5HAW7"/>
<dbReference type="SUPFAM" id="SSF53955">
    <property type="entry name" value="Lysozyme-like"/>
    <property type="match status" value="1"/>
</dbReference>
<dbReference type="Pfam" id="PF01476">
    <property type="entry name" value="LysM"/>
    <property type="match status" value="1"/>
</dbReference>
<dbReference type="GeneID" id="92815191"/>
<dbReference type="CDD" id="cd16894">
    <property type="entry name" value="MltD-like"/>
    <property type="match status" value="1"/>
</dbReference>
<dbReference type="GO" id="GO:0008933">
    <property type="term" value="F:peptidoglycan lytic transglycosylase activity"/>
    <property type="evidence" value="ECO:0007669"/>
    <property type="project" value="InterPro"/>
</dbReference>
<dbReference type="GO" id="GO:0016020">
    <property type="term" value="C:membrane"/>
    <property type="evidence" value="ECO:0007669"/>
    <property type="project" value="InterPro"/>
</dbReference>
<dbReference type="Gene3D" id="3.10.350.10">
    <property type="entry name" value="LysM domain"/>
    <property type="match status" value="1"/>
</dbReference>